<dbReference type="PANTHER" id="PTHR33936:SF24">
    <property type="entry name" value="C2H2-TYPE DOMAIN-CONTAINING PROTEIN"/>
    <property type="match status" value="1"/>
</dbReference>
<dbReference type="Proteomes" id="UP001162164">
    <property type="component" value="Unassembled WGS sequence"/>
</dbReference>
<reference evidence="1" key="1">
    <citation type="journal article" date="2023" name="Insect Mol. Biol.">
        <title>Genome sequencing provides insights into the evolution of gene families encoding plant cell wall-degrading enzymes in longhorned beetles.</title>
        <authorList>
            <person name="Shin N.R."/>
            <person name="Okamura Y."/>
            <person name="Kirsch R."/>
            <person name="Pauchet Y."/>
        </authorList>
    </citation>
    <scope>NUCLEOTIDE SEQUENCE</scope>
    <source>
        <strain evidence="1">MMC_N1</strain>
    </source>
</reference>
<dbReference type="InterPro" id="IPR052797">
    <property type="entry name" value="RegFact_GeneExpr_CellDeath"/>
</dbReference>
<evidence type="ECO:0000313" key="2">
    <source>
        <dbReference type="Proteomes" id="UP001162164"/>
    </source>
</evidence>
<dbReference type="PROSITE" id="PS51450">
    <property type="entry name" value="LRR"/>
    <property type="match status" value="1"/>
</dbReference>
<feature type="non-terminal residue" evidence="1">
    <location>
        <position position="190"/>
    </location>
</feature>
<name>A0ABQ9J439_9CUCU</name>
<organism evidence="1 2">
    <name type="scientific">Molorchus minor</name>
    <dbReference type="NCBI Taxonomy" id="1323400"/>
    <lineage>
        <taxon>Eukaryota</taxon>
        <taxon>Metazoa</taxon>
        <taxon>Ecdysozoa</taxon>
        <taxon>Arthropoda</taxon>
        <taxon>Hexapoda</taxon>
        <taxon>Insecta</taxon>
        <taxon>Pterygota</taxon>
        <taxon>Neoptera</taxon>
        <taxon>Endopterygota</taxon>
        <taxon>Coleoptera</taxon>
        <taxon>Polyphaga</taxon>
        <taxon>Cucujiformia</taxon>
        <taxon>Chrysomeloidea</taxon>
        <taxon>Cerambycidae</taxon>
        <taxon>Lamiinae</taxon>
        <taxon>Monochamini</taxon>
        <taxon>Molorchus</taxon>
    </lineage>
</organism>
<protein>
    <recommendedName>
        <fullName evidence="3">PH domain-containing protein</fullName>
    </recommendedName>
</protein>
<sequence length="190" mass="22177">MVTLTFGNINEFEDWLNQIETDNNLKYSKHRGIKRNSDDTKIIYYNCSRSGKQNILTEDVRKRSLKVQGSAKLELGCTSQIKLTKNVNGDFNVNYFKEHYGHKYELKHLNLSENCLKEIASKLRMGFTSQHILTTVREKIEEPLRRNDLLTMKDIENIRTSFNISLKDGQRHKDDVTSVELYIQECKTLG</sequence>
<dbReference type="InterPro" id="IPR001611">
    <property type="entry name" value="Leu-rich_rpt"/>
</dbReference>
<gene>
    <name evidence="1" type="ORF">NQ317_004883</name>
</gene>
<comment type="caution">
    <text evidence="1">The sequence shown here is derived from an EMBL/GenBank/DDBJ whole genome shotgun (WGS) entry which is preliminary data.</text>
</comment>
<evidence type="ECO:0008006" key="3">
    <source>
        <dbReference type="Google" id="ProtNLM"/>
    </source>
</evidence>
<dbReference type="PANTHER" id="PTHR33936">
    <property type="entry name" value="PROTEIN CBG17840"/>
    <property type="match status" value="1"/>
</dbReference>
<proteinExistence type="predicted"/>
<evidence type="ECO:0000313" key="1">
    <source>
        <dbReference type="EMBL" id="KAJ8972265.1"/>
    </source>
</evidence>
<accession>A0ABQ9J439</accession>
<dbReference type="EMBL" id="JAPWTJ010001369">
    <property type="protein sequence ID" value="KAJ8972265.1"/>
    <property type="molecule type" value="Genomic_DNA"/>
</dbReference>
<keyword evidence="2" id="KW-1185">Reference proteome</keyword>